<comment type="similarity">
    <text evidence="2">Belongs to the PPR family. PCMP-E subfamily.</text>
</comment>
<keyword evidence="5" id="KW-1185">Reference proteome</keyword>
<feature type="repeat" description="PPR" evidence="3">
    <location>
        <begin position="304"/>
        <end position="338"/>
    </location>
</feature>
<dbReference type="Pfam" id="PF01535">
    <property type="entry name" value="PPR"/>
    <property type="match status" value="5"/>
</dbReference>
<dbReference type="GO" id="GO:0003723">
    <property type="term" value="F:RNA binding"/>
    <property type="evidence" value="ECO:0007669"/>
    <property type="project" value="InterPro"/>
</dbReference>
<dbReference type="Gene3D" id="1.25.40.10">
    <property type="entry name" value="Tetratricopeptide repeat domain"/>
    <property type="match status" value="5"/>
</dbReference>
<dbReference type="InterPro" id="IPR011990">
    <property type="entry name" value="TPR-like_helical_dom_sf"/>
</dbReference>
<evidence type="ECO:0000256" key="1">
    <source>
        <dbReference type="ARBA" id="ARBA00022737"/>
    </source>
</evidence>
<protein>
    <recommendedName>
        <fullName evidence="6">Pentatricopeptide repeat-containing protein</fullName>
    </recommendedName>
</protein>
<dbReference type="AlphaFoldDB" id="A0AAE1VNW7"/>
<dbReference type="PANTHER" id="PTHR47926">
    <property type="entry name" value="PENTATRICOPEPTIDE REPEAT-CONTAINING PROTEIN"/>
    <property type="match status" value="1"/>
</dbReference>
<dbReference type="PANTHER" id="PTHR47926:SF363">
    <property type="entry name" value="PENTATRICOPEPTIDE REPEAT-CONTAINING PROTEIN"/>
    <property type="match status" value="1"/>
</dbReference>
<sequence length="480" mass="54152">MACSELCDIVEGRTLHCYIVKGGNPDSLVLTGLVDMYAKCGKVESSHDVFDGISDRNVVCWTSMIVGYVHNDCVEEGLVLFSRMRDALVEGNKYTLVSVVIAFAKLRALHQGKWVHRYVIKNEIELNSYLVTALVDMYMKCGVIAEARVIFDELSANDFVTWTAIIVGYSQCGYPDEALKLFTDEKWKGTLPNSITLSMDMYVKCGAMENARYLFENFSHDDVIAWNSLSSAYSSNGSANEGLMLFHRLRSEHLQPDEFTMVSVLSICASLGNHRVGSSFHAFTIKEGLLSSNLYVDTALVNVNAVTWNSMISGYAMHGDCRNTFTLLNDMIRESFEPNDIIFSSILSACSHRGMIEEGWKFFYTMCETYRFVPSMKHYTCMVDLLARAGRLKEALDFIENMLIKPDISVFGAFLHGCGIHNRFDLGEVAVRKMMELHPHHDACYYVLMSNLYASDGRWSQAYQTTELMKSKGLNKSPWV</sequence>
<reference evidence="4" key="1">
    <citation type="submission" date="2023-12" db="EMBL/GenBank/DDBJ databases">
        <title>Genome assembly of Anisodus tanguticus.</title>
        <authorList>
            <person name="Wang Y.-J."/>
        </authorList>
    </citation>
    <scope>NUCLEOTIDE SEQUENCE</scope>
    <source>
        <strain evidence="4">KB-2021</strain>
        <tissue evidence="4">Leaf</tissue>
    </source>
</reference>
<dbReference type="EMBL" id="JAVYJV010000005">
    <property type="protein sequence ID" value="KAK4371066.1"/>
    <property type="molecule type" value="Genomic_DNA"/>
</dbReference>
<proteinExistence type="inferred from homology"/>
<evidence type="ECO:0008006" key="6">
    <source>
        <dbReference type="Google" id="ProtNLM"/>
    </source>
</evidence>
<dbReference type="FunFam" id="1.25.40.10:FF:000343">
    <property type="entry name" value="Pentatricopeptide repeat-containing protein At3g58590"/>
    <property type="match status" value="1"/>
</dbReference>
<feature type="repeat" description="PPR" evidence="3">
    <location>
        <begin position="158"/>
        <end position="192"/>
    </location>
</feature>
<dbReference type="InterPro" id="IPR002885">
    <property type="entry name" value="PPR_rpt"/>
</dbReference>
<evidence type="ECO:0000256" key="3">
    <source>
        <dbReference type="PROSITE-ProRule" id="PRU00708"/>
    </source>
</evidence>
<dbReference type="GO" id="GO:0009451">
    <property type="term" value="P:RNA modification"/>
    <property type="evidence" value="ECO:0007669"/>
    <property type="project" value="InterPro"/>
</dbReference>
<organism evidence="4 5">
    <name type="scientific">Anisodus tanguticus</name>
    <dbReference type="NCBI Taxonomy" id="243964"/>
    <lineage>
        <taxon>Eukaryota</taxon>
        <taxon>Viridiplantae</taxon>
        <taxon>Streptophyta</taxon>
        <taxon>Embryophyta</taxon>
        <taxon>Tracheophyta</taxon>
        <taxon>Spermatophyta</taxon>
        <taxon>Magnoliopsida</taxon>
        <taxon>eudicotyledons</taxon>
        <taxon>Gunneridae</taxon>
        <taxon>Pentapetalae</taxon>
        <taxon>asterids</taxon>
        <taxon>lamiids</taxon>
        <taxon>Solanales</taxon>
        <taxon>Solanaceae</taxon>
        <taxon>Solanoideae</taxon>
        <taxon>Hyoscyameae</taxon>
        <taxon>Anisodus</taxon>
    </lineage>
</organism>
<dbReference type="InterPro" id="IPR046848">
    <property type="entry name" value="E_motif"/>
</dbReference>
<keyword evidence="1" id="KW-0677">Repeat</keyword>
<name>A0AAE1VNW7_9SOLA</name>
<gene>
    <name evidence="4" type="ORF">RND71_010541</name>
</gene>
<feature type="repeat" description="PPR" evidence="3">
    <location>
        <begin position="222"/>
        <end position="256"/>
    </location>
</feature>
<dbReference type="PROSITE" id="PS51375">
    <property type="entry name" value="PPR"/>
    <property type="match status" value="3"/>
</dbReference>
<comment type="caution">
    <text evidence="4">The sequence shown here is derived from an EMBL/GenBank/DDBJ whole genome shotgun (WGS) entry which is preliminary data.</text>
</comment>
<evidence type="ECO:0000313" key="4">
    <source>
        <dbReference type="EMBL" id="KAK4371066.1"/>
    </source>
</evidence>
<dbReference type="FunFam" id="1.25.40.10:FF:000212">
    <property type="entry name" value="Pentatricopeptide repeat-containing protein At2g03380, mitochondrial"/>
    <property type="match status" value="1"/>
</dbReference>
<dbReference type="Pfam" id="PF13041">
    <property type="entry name" value="PPR_2"/>
    <property type="match status" value="1"/>
</dbReference>
<accession>A0AAE1VNW7</accession>
<dbReference type="Pfam" id="PF20431">
    <property type="entry name" value="E_motif"/>
    <property type="match status" value="1"/>
</dbReference>
<evidence type="ECO:0000313" key="5">
    <source>
        <dbReference type="Proteomes" id="UP001291623"/>
    </source>
</evidence>
<dbReference type="InterPro" id="IPR046960">
    <property type="entry name" value="PPR_At4g14850-like_plant"/>
</dbReference>
<dbReference type="FunFam" id="1.25.40.10:FF:000073">
    <property type="entry name" value="Pentatricopeptide repeat-containing protein chloroplastic"/>
    <property type="match status" value="1"/>
</dbReference>
<evidence type="ECO:0000256" key="2">
    <source>
        <dbReference type="ARBA" id="ARBA00061659"/>
    </source>
</evidence>
<dbReference type="NCBIfam" id="TIGR00756">
    <property type="entry name" value="PPR"/>
    <property type="match status" value="4"/>
</dbReference>
<dbReference type="Proteomes" id="UP001291623">
    <property type="component" value="Unassembled WGS sequence"/>
</dbReference>